<evidence type="ECO:0000313" key="5">
    <source>
        <dbReference type="Proteomes" id="UP000290588"/>
    </source>
</evidence>
<proteinExistence type="predicted"/>
<evidence type="ECO:0000256" key="1">
    <source>
        <dbReference type="SAM" id="Phobius"/>
    </source>
</evidence>
<evidence type="ECO:0000313" key="3">
    <source>
        <dbReference type="EMBL" id="RXI31562.1"/>
    </source>
</evidence>
<reference evidence="2 4" key="2">
    <citation type="submission" date="2018-08" db="EMBL/GenBank/DDBJ databases">
        <title>Complete genome of the Arcobacter ellisii type strain LMG 26155.</title>
        <authorList>
            <person name="Miller W.G."/>
            <person name="Yee E."/>
            <person name="Bono J.L."/>
        </authorList>
    </citation>
    <scope>NUCLEOTIDE SEQUENCE [LARGE SCALE GENOMIC DNA]</scope>
    <source>
        <strain evidence="2 4">LMG 26155</strain>
    </source>
</reference>
<dbReference type="Proteomes" id="UP000262582">
    <property type="component" value="Chromosome"/>
</dbReference>
<dbReference type="EMBL" id="CP032097">
    <property type="protein sequence ID" value="AXX95563.1"/>
    <property type="molecule type" value="Genomic_DNA"/>
</dbReference>
<reference evidence="3 5" key="1">
    <citation type="submission" date="2017-09" db="EMBL/GenBank/DDBJ databases">
        <title>Genomics of the genus Arcobacter.</title>
        <authorList>
            <person name="Perez-Cataluna A."/>
            <person name="Figueras M.J."/>
            <person name="Salas-Masso N."/>
        </authorList>
    </citation>
    <scope>NUCLEOTIDE SEQUENCE [LARGE SCALE GENOMIC DNA]</scope>
    <source>
        <strain evidence="3 5">CECT 7837</strain>
    </source>
</reference>
<evidence type="ECO:0000313" key="4">
    <source>
        <dbReference type="Proteomes" id="UP000262582"/>
    </source>
</evidence>
<evidence type="ECO:0000313" key="2">
    <source>
        <dbReference type="EMBL" id="AXX95563.1"/>
    </source>
</evidence>
<dbReference type="AlphaFoldDB" id="A0A347U9N5"/>
<organism evidence="3 5">
    <name type="scientific">Arcobacter ellisii</name>
    <dbReference type="NCBI Taxonomy" id="913109"/>
    <lineage>
        <taxon>Bacteria</taxon>
        <taxon>Pseudomonadati</taxon>
        <taxon>Campylobacterota</taxon>
        <taxon>Epsilonproteobacteria</taxon>
        <taxon>Campylobacterales</taxon>
        <taxon>Arcobacteraceae</taxon>
        <taxon>Arcobacter</taxon>
    </lineage>
</organism>
<sequence length="75" mass="8650">MGYPFIFIIIFYCFKLKKNAKLQFDDIIIIIKIRFKMEDIIIYIIVGIAAIYFLNKLFGKNGNCGCGDKGNCSKK</sequence>
<dbReference type="Proteomes" id="UP000290588">
    <property type="component" value="Unassembled WGS sequence"/>
</dbReference>
<keyword evidence="4" id="KW-1185">Reference proteome</keyword>
<keyword evidence="1" id="KW-0812">Transmembrane</keyword>
<protein>
    <recommendedName>
        <fullName evidence="6">FeoB-associated Cys-rich membrane protein</fullName>
    </recommendedName>
</protein>
<keyword evidence="1" id="KW-1133">Transmembrane helix</keyword>
<keyword evidence="1" id="KW-0472">Membrane</keyword>
<name>A0A347U9N5_9BACT</name>
<gene>
    <name evidence="2" type="ORF">AELL_1916</name>
    <name evidence="3" type="ORF">CP962_05470</name>
</gene>
<dbReference type="KEGG" id="aell:AELL_1916"/>
<dbReference type="EMBL" id="NXIG01000004">
    <property type="protein sequence ID" value="RXI31562.1"/>
    <property type="molecule type" value="Genomic_DNA"/>
</dbReference>
<feature type="transmembrane region" description="Helical" evidence="1">
    <location>
        <begin position="40"/>
        <end position="58"/>
    </location>
</feature>
<evidence type="ECO:0008006" key="6">
    <source>
        <dbReference type="Google" id="ProtNLM"/>
    </source>
</evidence>
<accession>A0A347U9N5</accession>